<dbReference type="PROSITE" id="PS51294">
    <property type="entry name" value="HTH_MYB"/>
    <property type="match status" value="1"/>
</dbReference>
<sequence>MRERRKWTAEEDAILRREASVQSKSTEASRNQHSHPKVQDGQLKQWSVVAARLEGRTNKDCRKRWAKLDQNVKKGAWSAAEDEKLHAAVQQLGCKWTEVAKLVDTRHAEQCAKRWQNSLDPNLDHSKWDDDNEKLLNCVQQLGRNWTAIRMKCFPNRTTTDLKNRYELLIRKQRRAVEAATTIFGNPLTICNPNIQTKSDNRRDIFQNANENYENDIGMEDEEDDLDGEVEEDEEEEAREESQIEEFSFPTQNSYSPAVNSFIPTFENESCPLPHTTLDLADIESQFLELGDYVSNTCSPMDFSSSINCHIHSPPSTSEDDLKEWDSNHIQFTSLSPVAAISTNNTSPSSQIKSIPSDNSHPRPQMDMSSELFGFGSHEIFPPSTTDSNFWMNVDSEPMPASPSQTTLVLENVDSLTLNSIMQLLIASNTKMTMKR</sequence>
<feature type="domain" description="Myb-like" evidence="2">
    <location>
        <begin position="69"/>
        <end position="119"/>
    </location>
</feature>
<dbReference type="PROSITE" id="PS50090">
    <property type="entry name" value="MYB_LIKE"/>
    <property type="match status" value="3"/>
</dbReference>
<dbReference type="Gene3D" id="1.10.10.60">
    <property type="entry name" value="Homeodomain-like"/>
    <property type="match status" value="3"/>
</dbReference>
<dbReference type="InterPro" id="IPR017930">
    <property type="entry name" value="Myb_dom"/>
</dbReference>
<name>A0ABR4CEH2_9HELO</name>
<feature type="compositionally biased region" description="Polar residues" evidence="1">
    <location>
        <begin position="20"/>
        <end position="31"/>
    </location>
</feature>
<keyword evidence="5" id="KW-1185">Reference proteome</keyword>
<dbReference type="CDD" id="cd00167">
    <property type="entry name" value="SANT"/>
    <property type="match status" value="3"/>
</dbReference>
<dbReference type="InterPro" id="IPR001005">
    <property type="entry name" value="SANT/Myb"/>
</dbReference>
<dbReference type="PANTHER" id="PTHR45614:SF25">
    <property type="entry name" value="MYB PROTEIN"/>
    <property type="match status" value="1"/>
</dbReference>
<proteinExistence type="predicted"/>
<dbReference type="SMART" id="SM00717">
    <property type="entry name" value="SANT"/>
    <property type="match status" value="3"/>
</dbReference>
<feature type="domain" description="Myb-like" evidence="2">
    <location>
        <begin position="1"/>
        <end position="68"/>
    </location>
</feature>
<gene>
    <name evidence="4" type="ORF">VTL71DRAFT_1918</name>
</gene>
<evidence type="ECO:0000313" key="5">
    <source>
        <dbReference type="Proteomes" id="UP001595075"/>
    </source>
</evidence>
<dbReference type="SUPFAM" id="SSF46689">
    <property type="entry name" value="Homeodomain-like"/>
    <property type="match status" value="2"/>
</dbReference>
<feature type="region of interest" description="Disordered" evidence="1">
    <location>
        <begin position="17"/>
        <end position="42"/>
    </location>
</feature>
<feature type="compositionally biased region" description="Acidic residues" evidence="1">
    <location>
        <begin position="218"/>
        <end position="239"/>
    </location>
</feature>
<dbReference type="EMBL" id="JAZHXI010000010">
    <property type="protein sequence ID" value="KAL2067493.1"/>
    <property type="molecule type" value="Genomic_DNA"/>
</dbReference>
<feature type="region of interest" description="Disordered" evidence="1">
    <location>
        <begin position="218"/>
        <end position="253"/>
    </location>
</feature>
<organism evidence="4 5">
    <name type="scientific">Oculimacula yallundae</name>
    <dbReference type="NCBI Taxonomy" id="86028"/>
    <lineage>
        <taxon>Eukaryota</taxon>
        <taxon>Fungi</taxon>
        <taxon>Dikarya</taxon>
        <taxon>Ascomycota</taxon>
        <taxon>Pezizomycotina</taxon>
        <taxon>Leotiomycetes</taxon>
        <taxon>Helotiales</taxon>
        <taxon>Ploettnerulaceae</taxon>
        <taxon>Oculimacula</taxon>
    </lineage>
</organism>
<dbReference type="PANTHER" id="PTHR45614">
    <property type="entry name" value="MYB PROTEIN-RELATED"/>
    <property type="match status" value="1"/>
</dbReference>
<reference evidence="4 5" key="1">
    <citation type="journal article" date="2024" name="Commun. Biol.">
        <title>Comparative genomic analysis of thermophilic fungi reveals convergent evolutionary adaptations and gene losses.</title>
        <authorList>
            <person name="Steindorff A.S."/>
            <person name="Aguilar-Pontes M.V."/>
            <person name="Robinson A.J."/>
            <person name="Andreopoulos B."/>
            <person name="LaButti K."/>
            <person name="Kuo A."/>
            <person name="Mondo S."/>
            <person name="Riley R."/>
            <person name="Otillar R."/>
            <person name="Haridas S."/>
            <person name="Lipzen A."/>
            <person name="Grimwood J."/>
            <person name="Schmutz J."/>
            <person name="Clum A."/>
            <person name="Reid I.D."/>
            <person name="Moisan M.C."/>
            <person name="Butler G."/>
            <person name="Nguyen T.T.M."/>
            <person name="Dewar K."/>
            <person name="Conant G."/>
            <person name="Drula E."/>
            <person name="Henrissat B."/>
            <person name="Hansel C."/>
            <person name="Singer S."/>
            <person name="Hutchinson M.I."/>
            <person name="de Vries R.P."/>
            <person name="Natvig D.O."/>
            <person name="Powell A.J."/>
            <person name="Tsang A."/>
            <person name="Grigoriev I.V."/>
        </authorList>
    </citation>
    <scope>NUCLEOTIDE SEQUENCE [LARGE SCALE GENOMIC DNA]</scope>
    <source>
        <strain evidence="4 5">CBS 494.80</strain>
    </source>
</reference>
<accession>A0ABR4CEH2</accession>
<evidence type="ECO:0000313" key="4">
    <source>
        <dbReference type="EMBL" id="KAL2067493.1"/>
    </source>
</evidence>
<dbReference type="InterPro" id="IPR050560">
    <property type="entry name" value="MYB_TF"/>
</dbReference>
<feature type="domain" description="HTH myb-type" evidence="3">
    <location>
        <begin position="69"/>
        <end position="123"/>
    </location>
</feature>
<feature type="region of interest" description="Disordered" evidence="1">
    <location>
        <begin position="343"/>
        <end position="364"/>
    </location>
</feature>
<dbReference type="Proteomes" id="UP001595075">
    <property type="component" value="Unassembled WGS sequence"/>
</dbReference>
<feature type="compositionally biased region" description="Polar residues" evidence="1">
    <location>
        <begin position="343"/>
        <end position="359"/>
    </location>
</feature>
<evidence type="ECO:0000256" key="1">
    <source>
        <dbReference type="SAM" id="MobiDB-lite"/>
    </source>
</evidence>
<dbReference type="Pfam" id="PF00249">
    <property type="entry name" value="Myb_DNA-binding"/>
    <property type="match status" value="2"/>
</dbReference>
<protein>
    <submittedName>
        <fullName evidence="4">Uncharacterized protein</fullName>
    </submittedName>
</protein>
<comment type="caution">
    <text evidence="4">The sequence shown here is derived from an EMBL/GenBank/DDBJ whole genome shotgun (WGS) entry which is preliminary data.</text>
</comment>
<evidence type="ECO:0000259" key="3">
    <source>
        <dbReference type="PROSITE" id="PS51294"/>
    </source>
</evidence>
<dbReference type="InterPro" id="IPR009057">
    <property type="entry name" value="Homeodomain-like_sf"/>
</dbReference>
<evidence type="ECO:0000259" key="2">
    <source>
        <dbReference type="PROSITE" id="PS50090"/>
    </source>
</evidence>
<feature type="domain" description="Myb-like" evidence="2">
    <location>
        <begin position="120"/>
        <end position="170"/>
    </location>
</feature>